<organism evidence="5 6">
    <name type="scientific">Diatraea saccharalis</name>
    <name type="common">sugarcane borer</name>
    <dbReference type="NCBI Taxonomy" id="40085"/>
    <lineage>
        <taxon>Eukaryota</taxon>
        <taxon>Metazoa</taxon>
        <taxon>Ecdysozoa</taxon>
        <taxon>Arthropoda</taxon>
        <taxon>Hexapoda</taxon>
        <taxon>Insecta</taxon>
        <taxon>Pterygota</taxon>
        <taxon>Neoptera</taxon>
        <taxon>Endopterygota</taxon>
        <taxon>Lepidoptera</taxon>
        <taxon>Glossata</taxon>
        <taxon>Ditrysia</taxon>
        <taxon>Pyraloidea</taxon>
        <taxon>Crambidae</taxon>
        <taxon>Crambinae</taxon>
        <taxon>Diatraea</taxon>
    </lineage>
</organism>
<evidence type="ECO:0000313" key="5">
    <source>
        <dbReference type="EMBL" id="CAG9786161.1"/>
    </source>
</evidence>
<dbReference type="PANTHER" id="PTHR11705:SF154">
    <property type="entry name" value="PEPTIDASE M14 CARBOXYPEPTIDASE A DOMAIN-CONTAINING PROTEIN"/>
    <property type="match status" value="1"/>
</dbReference>
<sequence>MGNPDGIHFTQNLRQYPSLDPLMWSRNVTARNHTRPTHWYKNVDKEEGSEPCFGTNINRNFAYHWQDDNHKTPERCSQLYPGAKPFSTKEAQAIRKYVDRLTGVVHLAIHLHASFVPKKEYILYPWRFSKRVSSNYRTLQDIGEYAARQARLPDGRLYEVHQSSEDQQVAGTLSDYLVGVVGVDLVYLIKPYHPLYPNYSDTDILETYVKQSLTTILSVVRGWRSSTKLNTLSFFGRDVEF</sequence>
<dbReference type="PANTHER" id="PTHR11705">
    <property type="entry name" value="PROTEASE FAMILY M14 CARBOXYPEPTIDASE A,B"/>
    <property type="match status" value="1"/>
</dbReference>
<reference evidence="5" key="1">
    <citation type="submission" date="2021-12" db="EMBL/GenBank/DDBJ databases">
        <authorList>
            <person name="King R."/>
        </authorList>
    </citation>
    <scope>NUCLEOTIDE SEQUENCE</scope>
</reference>
<dbReference type="OrthoDB" id="3626597at2759"/>
<dbReference type="GO" id="GO:0006508">
    <property type="term" value="P:proteolysis"/>
    <property type="evidence" value="ECO:0007669"/>
    <property type="project" value="InterPro"/>
</dbReference>
<accession>A0A9N9QZ19</accession>
<name>A0A9N9QZ19_9NEOP</name>
<dbReference type="Gene3D" id="3.40.630.10">
    <property type="entry name" value="Zn peptidases"/>
    <property type="match status" value="1"/>
</dbReference>
<evidence type="ECO:0000313" key="6">
    <source>
        <dbReference type="Proteomes" id="UP001153714"/>
    </source>
</evidence>
<evidence type="ECO:0000259" key="4">
    <source>
        <dbReference type="PROSITE" id="PS52035"/>
    </source>
</evidence>
<feature type="domain" description="Peptidase M14" evidence="4">
    <location>
        <begin position="1"/>
        <end position="220"/>
    </location>
</feature>
<comment type="similarity">
    <text evidence="2 3">Belongs to the peptidase M14 family.</text>
</comment>
<protein>
    <recommendedName>
        <fullName evidence="4">Peptidase M14 domain-containing protein</fullName>
    </recommendedName>
</protein>
<dbReference type="PROSITE" id="PS52035">
    <property type="entry name" value="PEPTIDASE_M14"/>
    <property type="match status" value="1"/>
</dbReference>
<dbReference type="GO" id="GO:0004181">
    <property type="term" value="F:metallocarboxypeptidase activity"/>
    <property type="evidence" value="ECO:0007669"/>
    <property type="project" value="InterPro"/>
</dbReference>
<dbReference type="EMBL" id="OU893346">
    <property type="protein sequence ID" value="CAG9786161.1"/>
    <property type="molecule type" value="Genomic_DNA"/>
</dbReference>
<dbReference type="SMART" id="SM00631">
    <property type="entry name" value="Zn_pept"/>
    <property type="match status" value="1"/>
</dbReference>
<dbReference type="Pfam" id="PF00246">
    <property type="entry name" value="Peptidase_M14"/>
    <property type="match status" value="1"/>
</dbReference>
<dbReference type="GO" id="GO:0008270">
    <property type="term" value="F:zinc ion binding"/>
    <property type="evidence" value="ECO:0007669"/>
    <property type="project" value="InterPro"/>
</dbReference>
<keyword evidence="6" id="KW-1185">Reference proteome</keyword>
<dbReference type="GO" id="GO:0005615">
    <property type="term" value="C:extracellular space"/>
    <property type="evidence" value="ECO:0007669"/>
    <property type="project" value="TreeGrafter"/>
</dbReference>
<evidence type="ECO:0000256" key="3">
    <source>
        <dbReference type="PROSITE-ProRule" id="PRU01379"/>
    </source>
</evidence>
<gene>
    <name evidence="5" type="ORF">DIATSA_LOCUS4135</name>
</gene>
<dbReference type="InterPro" id="IPR000834">
    <property type="entry name" value="Peptidase_M14"/>
</dbReference>
<evidence type="ECO:0000256" key="1">
    <source>
        <dbReference type="ARBA" id="ARBA00001947"/>
    </source>
</evidence>
<dbReference type="Proteomes" id="UP001153714">
    <property type="component" value="Chromosome 15"/>
</dbReference>
<comment type="caution">
    <text evidence="3">Lacks conserved residue(s) required for the propagation of feature annotation.</text>
</comment>
<comment type="cofactor">
    <cofactor evidence="1">
        <name>Zn(2+)</name>
        <dbReference type="ChEBI" id="CHEBI:29105"/>
    </cofactor>
</comment>
<reference evidence="5" key="2">
    <citation type="submission" date="2022-10" db="EMBL/GenBank/DDBJ databases">
        <authorList>
            <consortium name="ENA_rothamsted_submissions"/>
            <consortium name="culmorum"/>
            <person name="King R."/>
        </authorList>
    </citation>
    <scope>NUCLEOTIDE SEQUENCE</scope>
</reference>
<proteinExistence type="inferred from homology"/>
<evidence type="ECO:0000256" key="2">
    <source>
        <dbReference type="ARBA" id="ARBA00005988"/>
    </source>
</evidence>
<dbReference type="AlphaFoldDB" id="A0A9N9QZ19"/>
<dbReference type="SUPFAM" id="SSF53187">
    <property type="entry name" value="Zn-dependent exopeptidases"/>
    <property type="match status" value="1"/>
</dbReference>